<dbReference type="InterPro" id="IPR000668">
    <property type="entry name" value="Peptidase_C1A_C"/>
</dbReference>
<dbReference type="SUPFAM" id="SSF54001">
    <property type="entry name" value="Cysteine proteinases"/>
    <property type="match status" value="1"/>
</dbReference>
<dbReference type="Gene3D" id="2.60.40.1970">
    <property type="entry name" value="YEATS domain"/>
    <property type="match status" value="2"/>
</dbReference>
<dbReference type="InterPro" id="IPR046888">
    <property type="entry name" value="pYEATS"/>
</dbReference>
<protein>
    <recommendedName>
        <fullName evidence="1">YEATS domain-containing protein</fullName>
    </recommendedName>
</protein>
<gene>
    <name evidence="2" type="ORF">EHS15_05725</name>
</gene>
<comment type="caution">
    <text evidence="2">The sequence shown here is derived from an EMBL/GenBank/DDBJ whole genome shotgun (WGS) entry which is preliminary data.</text>
</comment>
<reference evidence="2" key="1">
    <citation type="journal article" date="2019" name="PLoS Negl. Trop. Dis.">
        <title>Revisiting the worldwide diversity of Leptospira species in the environment.</title>
        <authorList>
            <person name="Vincent A.T."/>
            <person name="Schiettekatte O."/>
            <person name="Bourhy P."/>
            <person name="Veyrier F.J."/>
            <person name="Picardeau M."/>
        </authorList>
    </citation>
    <scope>NUCLEOTIDE SEQUENCE [LARGE SCALE GENOMIC DNA]</scope>
    <source>
        <strain evidence="2">201300427</strain>
    </source>
</reference>
<keyword evidence="3" id="KW-1185">Reference proteome</keyword>
<dbReference type="InterPro" id="IPR038765">
    <property type="entry name" value="Papain-like_cys_pep_sf"/>
</dbReference>
<feature type="domain" description="YEATS" evidence="1">
    <location>
        <begin position="506"/>
        <end position="609"/>
    </location>
</feature>
<dbReference type="AlphaFoldDB" id="A0A4R9M371"/>
<dbReference type="CDD" id="cd02619">
    <property type="entry name" value="Peptidase_C1"/>
    <property type="match status" value="1"/>
</dbReference>
<proteinExistence type="predicted"/>
<dbReference type="Pfam" id="PF20305">
    <property type="entry name" value="pYEATS"/>
    <property type="match status" value="2"/>
</dbReference>
<dbReference type="GO" id="GO:0006355">
    <property type="term" value="P:regulation of DNA-templated transcription"/>
    <property type="evidence" value="ECO:0007669"/>
    <property type="project" value="InterPro"/>
</dbReference>
<dbReference type="InterPro" id="IPR038704">
    <property type="entry name" value="YEAST_sf"/>
</dbReference>
<organism evidence="2 3">
    <name type="scientific">Leptospira idonii</name>
    <dbReference type="NCBI Taxonomy" id="1193500"/>
    <lineage>
        <taxon>Bacteria</taxon>
        <taxon>Pseudomonadati</taxon>
        <taxon>Spirochaetota</taxon>
        <taxon>Spirochaetia</taxon>
        <taxon>Leptospirales</taxon>
        <taxon>Leptospiraceae</taxon>
        <taxon>Leptospira</taxon>
    </lineage>
</organism>
<evidence type="ECO:0000313" key="2">
    <source>
        <dbReference type="EMBL" id="TGN20187.1"/>
    </source>
</evidence>
<dbReference type="RefSeq" id="WP_135759584.1">
    <property type="nucleotide sequence ID" value="NZ_RQHW01000016.1"/>
</dbReference>
<dbReference type="Gene3D" id="3.90.70.10">
    <property type="entry name" value="Cysteine proteinases"/>
    <property type="match status" value="1"/>
</dbReference>
<name>A0A4R9M371_9LEPT</name>
<dbReference type="InterPro" id="IPR025660">
    <property type="entry name" value="Pept_his_AS"/>
</dbReference>
<dbReference type="GO" id="GO:0008234">
    <property type="term" value="F:cysteine-type peptidase activity"/>
    <property type="evidence" value="ECO:0007669"/>
    <property type="project" value="InterPro"/>
</dbReference>
<dbReference type="InterPro" id="IPR005033">
    <property type="entry name" value="YEATS"/>
</dbReference>
<dbReference type="GO" id="GO:0006508">
    <property type="term" value="P:proteolysis"/>
    <property type="evidence" value="ECO:0007669"/>
    <property type="project" value="InterPro"/>
</dbReference>
<dbReference type="PANTHER" id="PTHR23195">
    <property type="entry name" value="YEATS DOMAIN"/>
    <property type="match status" value="1"/>
</dbReference>
<sequence length="609" mass="68396">MKLSAICSLFIFLLLGVIAHKSDPLEAKKTVKIPNLILGQSANSSGGLLINPEELSEIPVWTAPRHKSLIAAPPVKDLRYNNNGEKLFPDAGRQSMNDCTAWASAYHLKTYLEAVDHNWIPDRPSRIFSPSFIYNQINGGRDQGSSVANALQLMNQSGAATLQTMPYTTNYTAKPGNSAFAEAKQFKISKYYSVSSFAEIKQALQLGHPLLVGIVTDATFNSGKYKIFTKAMRDSARDRLGTQHGRHAMVIAGYDDDRRAFLFLNSWGTSWGENGYAWISYDLFGRIGYDQYGANFLEVALVAIDEKTKVENTKPDKESVTIKGNTWFSGIDDDGNNTWGWKANIEADTVTKSFIQNVKWNVPDELEGNTNSNFDINGISYEKGKKTVTAVVTFQDKTNKNLSFDLDFREIKRGALKFVQTDKYYGKINNQDYWEWAIKVDGSLNDLHDIDKVIYHLHPTFPNPDIEIRGTAENGFVYSTRGWGTFEVGASVYFKDGTTEKFTKMLQFKDKVKQKLTLKNSSVLLEKRDGQTYYNWTAFLEGSEIGLSKIQNVKYILHPSFARNEIVITEGKDFGFPMSAIGWGTFLLKAVVTYNDGTSETLSHQLVFQ</sequence>
<dbReference type="OrthoDB" id="3648721at2"/>
<dbReference type="PROSITE" id="PS51037">
    <property type="entry name" value="YEATS"/>
    <property type="match status" value="1"/>
</dbReference>
<dbReference type="InterPro" id="IPR055129">
    <property type="entry name" value="YEATS_dom"/>
</dbReference>
<evidence type="ECO:0000259" key="1">
    <source>
        <dbReference type="PROSITE" id="PS51037"/>
    </source>
</evidence>
<dbReference type="Proteomes" id="UP000298058">
    <property type="component" value="Unassembled WGS sequence"/>
</dbReference>
<evidence type="ECO:0000313" key="3">
    <source>
        <dbReference type="Proteomes" id="UP000298058"/>
    </source>
</evidence>
<accession>A0A4R9M371</accession>
<dbReference type="Pfam" id="PF00112">
    <property type="entry name" value="Peptidase_C1"/>
    <property type="match status" value="1"/>
</dbReference>
<dbReference type="EMBL" id="RQHW01000016">
    <property type="protein sequence ID" value="TGN20187.1"/>
    <property type="molecule type" value="Genomic_DNA"/>
</dbReference>
<dbReference type="PROSITE" id="PS00639">
    <property type="entry name" value="THIOL_PROTEASE_HIS"/>
    <property type="match status" value="1"/>
</dbReference>
<dbReference type="SMART" id="SM00645">
    <property type="entry name" value="Pept_C1"/>
    <property type="match status" value="1"/>
</dbReference>